<comment type="caution">
    <text evidence="1">The sequence shown here is derived from an EMBL/GenBank/DDBJ whole genome shotgun (WGS) entry which is preliminary data.</text>
</comment>
<dbReference type="Proteomes" id="UP001497535">
    <property type="component" value="Unassembled WGS sequence"/>
</dbReference>
<evidence type="ECO:0000313" key="1">
    <source>
        <dbReference type="EMBL" id="CAK5011552.1"/>
    </source>
</evidence>
<dbReference type="EMBL" id="CAVMJV010000001">
    <property type="protein sequence ID" value="CAK5011552.1"/>
    <property type="molecule type" value="Genomic_DNA"/>
</dbReference>
<organism evidence="1 2">
    <name type="scientific">Meloidogyne enterolobii</name>
    <name type="common">Root-knot nematode worm</name>
    <name type="synonym">Meloidogyne mayaguensis</name>
    <dbReference type="NCBI Taxonomy" id="390850"/>
    <lineage>
        <taxon>Eukaryota</taxon>
        <taxon>Metazoa</taxon>
        <taxon>Ecdysozoa</taxon>
        <taxon>Nematoda</taxon>
        <taxon>Chromadorea</taxon>
        <taxon>Rhabditida</taxon>
        <taxon>Tylenchina</taxon>
        <taxon>Tylenchomorpha</taxon>
        <taxon>Tylenchoidea</taxon>
        <taxon>Meloidogynidae</taxon>
        <taxon>Meloidogyninae</taxon>
        <taxon>Meloidogyne</taxon>
    </lineage>
</organism>
<name>A0ACB0XPM7_MELEN</name>
<accession>A0ACB0XPM7</accession>
<reference evidence="1" key="1">
    <citation type="submission" date="2023-11" db="EMBL/GenBank/DDBJ databases">
        <authorList>
            <person name="Poullet M."/>
        </authorList>
    </citation>
    <scope>NUCLEOTIDE SEQUENCE</scope>
    <source>
        <strain evidence="1">E1834</strain>
    </source>
</reference>
<proteinExistence type="predicted"/>
<gene>
    <name evidence="1" type="ORF">MENTE1834_LOCUS1940</name>
</gene>
<keyword evidence="2" id="KW-1185">Reference proteome</keyword>
<sequence>MLVEPVSADVDGPVEAVDAGVAVGAPVGPVPVEIEPVSADVDGPVEAVDAGVAPVVVVPVGPTVVVGAVDDTPGVDSHVQ</sequence>
<protein>
    <submittedName>
        <fullName evidence="1">Uncharacterized protein</fullName>
    </submittedName>
</protein>
<evidence type="ECO:0000313" key="2">
    <source>
        <dbReference type="Proteomes" id="UP001497535"/>
    </source>
</evidence>